<dbReference type="Proteomes" id="UP001605036">
    <property type="component" value="Unassembled WGS sequence"/>
</dbReference>
<reference evidence="1 2" key="1">
    <citation type="submission" date="2024-09" db="EMBL/GenBank/DDBJ databases">
        <title>Chromosome-scale assembly of Riccia fluitans.</title>
        <authorList>
            <person name="Paukszto L."/>
            <person name="Sawicki J."/>
            <person name="Karawczyk K."/>
            <person name="Piernik-Szablinska J."/>
            <person name="Szczecinska M."/>
            <person name="Mazdziarz M."/>
        </authorList>
    </citation>
    <scope>NUCLEOTIDE SEQUENCE [LARGE SCALE GENOMIC DNA]</scope>
    <source>
        <strain evidence="1">Rf_01</strain>
        <tissue evidence="1">Aerial parts of the thallus</tissue>
    </source>
</reference>
<gene>
    <name evidence="1" type="ORF">R1flu_014556</name>
</gene>
<sequence length="74" mass="8446">MQGSWVGEVRGSWVSTLFVEALVLWKRELAGRRYTSKSVLSVVVGTLALWKRAGRSYKKTAVDEKRGEERFVSR</sequence>
<evidence type="ECO:0000313" key="2">
    <source>
        <dbReference type="Proteomes" id="UP001605036"/>
    </source>
</evidence>
<comment type="caution">
    <text evidence="1">The sequence shown here is derived from an EMBL/GenBank/DDBJ whole genome shotgun (WGS) entry which is preliminary data.</text>
</comment>
<keyword evidence="2" id="KW-1185">Reference proteome</keyword>
<evidence type="ECO:0000313" key="1">
    <source>
        <dbReference type="EMBL" id="KAL2629870.1"/>
    </source>
</evidence>
<dbReference type="AlphaFoldDB" id="A0ABD1YGS4"/>
<organism evidence="1 2">
    <name type="scientific">Riccia fluitans</name>
    <dbReference type="NCBI Taxonomy" id="41844"/>
    <lineage>
        <taxon>Eukaryota</taxon>
        <taxon>Viridiplantae</taxon>
        <taxon>Streptophyta</taxon>
        <taxon>Embryophyta</taxon>
        <taxon>Marchantiophyta</taxon>
        <taxon>Marchantiopsida</taxon>
        <taxon>Marchantiidae</taxon>
        <taxon>Marchantiales</taxon>
        <taxon>Ricciaceae</taxon>
        <taxon>Riccia</taxon>
    </lineage>
</organism>
<accession>A0ABD1YGS4</accession>
<dbReference type="EMBL" id="JBHFFA010000004">
    <property type="protein sequence ID" value="KAL2629870.1"/>
    <property type="molecule type" value="Genomic_DNA"/>
</dbReference>
<proteinExistence type="predicted"/>
<protein>
    <submittedName>
        <fullName evidence="1">Uncharacterized protein</fullName>
    </submittedName>
</protein>
<name>A0ABD1YGS4_9MARC</name>